<organism evidence="1 2">
    <name type="scientific">Virgibacillus tibetensis</name>
    <dbReference type="NCBI Taxonomy" id="3042313"/>
    <lineage>
        <taxon>Bacteria</taxon>
        <taxon>Bacillati</taxon>
        <taxon>Bacillota</taxon>
        <taxon>Bacilli</taxon>
        <taxon>Bacillales</taxon>
        <taxon>Bacillaceae</taxon>
        <taxon>Virgibacillus</taxon>
    </lineage>
</organism>
<dbReference type="Gene3D" id="3.30.460.40">
    <property type="match status" value="1"/>
</dbReference>
<evidence type="ECO:0008006" key="3">
    <source>
        <dbReference type="Google" id="ProtNLM"/>
    </source>
</evidence>
<accession>A0ABU6KI30</accession>
<sequence>MLKTLSFIGDRLSNKNITWGVGGSLLLSFYKIIDKSNDIDILVDETNATKLNEIMSSIGKPKEALSSNPFRTMNFSKYRINGTDIDVMGGFAIQHEEGIYKISLQQESIVTHKKINGVDIPLCSLEDWYILYWLIPNKQEKASLIESYLRTNGVAYPQLLEEALKQSLPLEVKERVERLLS</sequence>
<evidence type="ECO:0000313" key="2">
    <source>
        <dbReference type="Proteomes" id="UP001335737"/>
    </source>
</evidence>
<dbReference type="InterPro" id="IPR019646">
    <property type="entry name" value="Aminoglyc_AdlTrfase"/>
</dbReference>
<gene>
    <name evidence="1" type="ORF">QGM71_14890</name>
</gene>
<dbReference type="InterPro" id="IPR043519">
    <property type="entry name" value="NT_sf"/>
</dbReference>
<reference evidence="1 2" key="1">
    <citation type="journal article" date="2024" name="Int. J. Syst. Evol. Microbiol.">
        <title>Virgibacillus tibetensis sp. nov., isolated from salt lake on the Tibetan Plateau of China.</title>
        <authorList>
            <person name="Phurbu D."/>
            <person name="Liu Z.-X."/>
            <person name="Wang R."/>
            <person name="Zheng Y.-Y."/>
            <person name="Liu H.-C."/>
            <person name="Zhou Y.-G."/>
            <person name="Yu Y.-J."/>
            <person name="Li A.-H."/>
        </authorList>
    </citation>
    <scope>NUCLEOTIDE SEQUENCE [LARGE SCALE GENOMIC DNA]</scope>
    <source>
        <strain evidence="1 2">C22-A2</strain>
    </source>
</reference>
<name>A0ABU6KI30_9BACI</name>
<dbReference type="Proteomes" id="UP001335737">
    <property type="component" value="Unassembled WGS sequence"/>
</dbReference>
<proteinExistence type="predicted"/>
<keyword evidence="2" id="KW-1185">Reference proteome</keyword>
<evidence type="ECO:0000313" key="1">
    <source>
        <dbReference type="EMBL" id="MEC5424771.1"/>
    </source>
</evidence>
<dbReference type="SUPFAM" id="SSF81301">
    <property type="entry name" value="Nucleotidyltransferase"/>
    <property type="match status" value="1"/>
</dbReference>
<protein>
    <recommendedName>
        <fullName evidence="3">Nucleotidyl transferase AbiEii/AbiGii toxin family protein</fullName>
    </recommendedName>
</protein>
<dbReference type="RefSeq" id="WP_327608334.1">
    <property type="nucleotide sequence ID" value="NZ_JARZFX010000008.1"/>
</dbReference>
<comment type="caution">
    <text evidence="1">The sequence shown here is derived from an EMBL/GenBank/DDBJ whole genome shotgun (WGS) entry which is preliminary data.</text>
</comment>
<dbReference type="EMBL" id="JARZFX010000008">
    <property type="protein sequence ID" value="MEC5424771.1"/>
    <property type="molecule type" value="Genomic_DNA"/>
</dbReference>
<dbReference type="Pfam" id="PF10706">
    <property type="entry name" value="Aminoglyc_resit"/>
    <property type="match status" value="1"/>
</dbReference>